<dbReference type="Pfam" id="PF24758">
    <property type="entry name" value="LRR_At5g56370"/>
    <property type="match status" value="1"/>
</dbReference>
<dbReference type="InterPro" id="IPR001810">
    <property type="entry name" value="F-box_dom"/>
</dbReference>
<gene>
    <name evidence="2" type="ORF">KP509_13G004800</name>
</gene>
<dbReference type="EMBL" id="CM035418">
    <property type="protein sequence ID" value="KAH7420375.1"/>
    <property type="molecule type" value="Genomic_DNA"/>
</dbReference>
<keyword evidence="3" id="KW-1185">Reference proteome</keyword>
<dbReference type="InterPro" id="IPR050232">
    <property type="entry name" value="FBL13/AtMIF1-like"/>
</dbReference>
<evidence type="ECO:0000259" key="1">
    <source>
        <dbReference type="SMART" id="SM00256"/>
    </source>
</evidence>
<comment type="caution">
    <text evidence="2">The sequence shown here is derived from an EMBL/GenBank/DDBJ whole genome shotgun (WGS) entry which is preliminary data.</text>
</comment>
<dbReference type="PANTHER" id="PTHR31900">
    <property type="entry name" value="F-BOX/RNI SUPERFAMILY PROTEIN-RELATED"/>
    <property type="match status" value="1"/>
</dbReference>
<dbReference type="SUPFAM" id="SSF52047">
    <property type="entry name" value="RNI-like"/>
    <property type="match status" value="1"/>
</dbReference>
<protein>
    <recommendedName>
        <fullName evidence="1">F-box domain-containing protein</fullName>
    </recommendedName>
</protein>
<dbReference type="PANTHER" id="PTHR31900:SF27">
    <property type="entry name" value="FBD DOMAIN-CONTAINING PROTEIN"/>
    <property type="match status" value="1"/>
</dbReference>
<dbReference type="InterPro" id="IPR032675">
    <property type="entry name" value="LRR_dom_sf"/>
</dbReference>
<dbReference type="OrthoDB" id="9973021at2759"/>
<feature type="domain" description="F-box" evidence="1">
    <location>
        <begin position="70"/>
        <end position="112"/>
    </location>
</feature>
<dbReference type="Gene3D" id="3.80.10.10">
    <property type="entry name" value="Ribonuclease Inhibitor"/>
    <property type="match status" value="1"/>
</dbReference>
<reference evidence="2" key="1">
    <citation type="submission" date="2021-08" db="EMBL/GenBank/DDBJ databases">
        <title>WGS assembly of Ceratopteris richardii.</title>
        <authorList>
            <person name="Marchant D.B."/>
            <person name="Chen G."/>
            <person name="Jenkins J."/>
            <person name="Shu S."/>
            <person name="Leebens-Mack J."/>
            <person name="Grimwood J."/>
            <person name="Schmutz J."/>
            <person name="Soltis P."/>
            <person name="Soltis D."/>
            <person name="Chen Z.-H."/>
        </authorList>
    </citation>
    <scope>NUCLEOTIDE SEQUENCE</scope>
    <source>
        <strain evidence="2">Whitten #5841</strain>
        <tissue evidence="2">Leaf</tissue>
    </source>
</reference>
<dbReference type="SMART" id="SM00256">
    <property type="entry name" value="FBOX"/>
    <property type="match status" value="1"/>
</dbReference>
<organism evidence="2 3">
    <name type="scientific">Ceratopteris richardii</name>
    <name type="common">Triangle waterfern</name>
    <dbReference type="NCBI Taxonomy" id="49495"/>
    <lineage>
        <taxon>Eukaryota</taxon>
        <taxon>Viridiplantae</taxon>
        <taxon>Streptophyta</taxon>
        <taxon>Embryophyta</taxon>
        <taxon>Tracheophyta</taxon>
        <taxon>Polypodiopsida</taxon>
        <taxon>Polypodiidae</taxon>
        <taxon>Polypodiales</taxon>
        <taxon>Pteridineae</taxon>
        <taxon>Pteridaceae</taxon>
        <taxon>Parkerioideae</taxon>
        <taxon>Ceratopteris</taxon>
    </lineage>
</organism>
<accession>A0A8T2TG33</accession>
<dbReference type="Pfam" id="PF12937">
    <property type="entry name" value="F-box-like"/>
    <property type="match status" value="1"/>
</dbReference>
<name>A0A8T2TG33_CERRI</name>
<dbReference type="AlphaFoldDB" id="A0A8T2TG33"/>
<dbReference type="Proteomes" id="UP000825935">
    <property type="component" value="Chromosome 13"/>
</dbReference>
<dbReference type="SUPFAM" id="SSF81383">
    <property type="entry name" value="F-box domain"/>
    <property type="match status" value="1"/>
</dbReference>
<evidence type="ECO:0000313" key="2">
    <source>
        <dbReference type="EMBL" id="KAH7420375.1"/>
    </source>
</evidence>
<evidence type="ECO:0000313" key="3">
    <source>
        <dbReference type="Proteomes" id="UP000825935"/>
    </source>
</evidence>
<dbReference type="Gene3D" id="1.20.1280.50">
    <property type="match status" value="1"/>
</dbReference>
<dbReference type="OMA" id="RFRYMNR"/>
<dbReference type="InterPro" id="IPR055411">
    <property type="entry name" value="LRR_FXL15/At3g58940/PEG3-like"/>
</dbReference>
<proteinExistence type="predicted"/>
<dbReference type="InterPro" id="IPR036047">
    <property type="entry name" value="F-box-like_dom_sf"/>
</dbReference>
<sequence length="481" mass="53435">MGIDLEVGALLSTVYTKRAHRHFNAFWMRTTKMLTPTVLHDVALQSALLITVEMYMDVDSSGTQGLMDVLPDAIIHHVLSNIKNARDVAACSCVCKKWKEFMSQSLILHFPRNLGDEKNACSDRIVTRMVLSMTALQRLTVFCHFSPISLVAWLSHAKSTLRHLELRVDDLAEKQPANASVLKMDELSNCSQLQVLQLWGVLLSEKPRWQTFLSLHTLEIVGARLKDLALHGILTACPALINLTLLGCSGVQYATVAMAHLKHCRLDFYGPGDCCIKIVAPRLEHLEVQGAACLHVGEQNLRHLSVANNAGRVKWLEIGALYNLKSLSLRGVQWCWESVVTALGQAPALEDLSMKVEFCGKGNKLEPFPEVDFVDFFTSHSKLKSFELHGAMFAALSQKNSLSKLTPFFSIDNLERGSLTVRSPINADQKLATLEALLKCSPKLQVLVVKVSQMKNCDAVADLLFARIAELETKHGCLRIE</sequence>